<comment type="catalytic activity">
    <reaction evidence="7">
        <text>L-threonyl-[protein] + ATP = O-phospho-L-threonyl-[protein] + ADP + H(+)</text>
        <dbReference type="Rhea" id="RHEA:46608"/>
        <dbReference type="Rhea" id="RHEA-COMP:11060"/>
        <dbReference type="Rhea" id="RHEA-COMP:11605"/>
        <dbReference type="ChEBI" id="CHEBI:15378"/>
        <dbReference type="ChEBI" id="CHEBI:30013"/>
        <dbReference type="ChEBI" id="CHEBI:30616"/>
        <dbReference type="ChEBI" id="CHEBI:61977"/>
        <dbReference type="ChEBI" id="CHEBI:456216"/>
        <dbReference type="EC" id="2.7.11.1"/>
    </reaction>
</comment>
<evidence type="ECO:0000256" key="5">
    <source>
        <dbReference type="ARBA" id="ARBA00022777"/>
    </source>
</evidence>
<dbReference type="PROSITE" id="PS50011">
    <property type="entry name" value="PROTEIN_KINASE_DOM"/>
    <property type="match status" value="1"/>
</dbReference>
<evidence type="ECO:0000259" key="9">
    <source>
        <dbReference type="PROSITE" id="PS50011"/>
    </source>
</evidence>
<dbReference type="GO" id="GO:0007165">
    <property type="term" value="P:signal transduction"/>
    <property type="evidence" value="ECO:0007669"/>
    <property type="project" value="TreeGrafter"/>
</dbReference>
<dbReference type="GO" id="GO:0004674">
    <property type="term" value="F:protein serine/threonine kinase activity"/>
    <property type="evidence" value="ECO:0007669"/>
    <property type="project" value="UniProtKB-KW"/>
</dbReference>
<dbReference type="InterPro" id="IPR000719">
    <property type="entry name" value="Prot_kinase_dom"/>
</dbReference>
<organism evidence="10 11">
    <name type="scientific">Raphidocelis subcapitata</name>
    <dbReference type="NCBI Taxonomy" id="307507"/>
    <lineage>
        <taxon>Eukaryota</taxon>
        <taxon>Viridiplantae</taxon>
        <taxon>Chlorophyta</taxon>
        <taxon>core chlorophytes</taxon>
        <taxon>Chlorophyceae</taxon>
        <taxon>CS clade</taxon>
        <taxon>Sphaeropleales</taxon>
        <taxon>Selenastraceae</taxon>
        <taxon>Raphidocelis</taxon>
    </lineage>
</organism>
<name>A0A2V0PQF4_9CHLO</name>
<dbReference type="PANTHER" id="PTHR43895">
    <property type="entry name" value="CALCIUM/CALMODULIN-DEPENDENT PROTEIN KINASE KINASE-RELATED"/>
    <property type="match status" value="1"/>
</dbReference>
<proteinExistence type="predicted"/>
<evidence type="ECO:0000256" key="8">
    <source>
        <dbReference type="ARBA" id="ARBA00048679"/>
    </source>
</evidence>
<dbReference type="AlphaFoldDB" id="A0A2V0PQF4"/>
<protein>
    <recommendedName>
        <fullName evidence="1">non-specific serine/threonine protein kinase</fullName>
        <ecNumber evidence="1">2.7.11.1</ecNumber>
    </recommendedName>
</protein>
<dbReference type="InParanoid" id="A0A2V0PQF4"/>
<accession>A0A2V0PQF4</accession>
<dbReference type="GO" id="GO:0005524">
    <property type="term" value="F:ATP binding"/>
    <property type="evidence" value="ECO:0007669"/>
    <property type="project" value="UniProtKB-KW"/>
</dbReference>
<evidence type="ECO:0000256" key="6">
    <source>
        <dbReference type="ARBA" id="ARBA00022840"/>
    </source>
</evidence>
<keyword evidence="5" id="KW-0418">Kinase</keyword>
<dbReference type="SUPFAM" id="SSF56112">
    <property type="entry name" value="Protein kinase-like (PK-like)"/>
    <property type="match status" value="1"/>
</dbReference>
<gene>
    <name evidence="10" type="ORF">Rsub_13053</name>
</gene>
<evidence type="ECO:0000313" key="11">
    <source>
        <dbReference type="Proteomes" id="UP000247498"/>
    </source>
</evidence>
<feature type="domain" description="Protein kinase" evidence="9">
    <location>
        <begin position="1"/>
        <end position="104"/>
    </location>
</feature>
<keyword evidence="11" id="KW-1185">Reference proteome</keyword>
<dbReference type="EC" id="2.7.11.1" evidence="1"/>
<feature type="non-terminal residue" evidence="10">
    <location>
        <position position="1"/>
    </location>
</feature>
<evidence type="ECO:0000256" key="3">
    <source>
        <dbReference type="ARBA" id="ARBA00022679"/>
    </source>
</evidence>
<keyword evidence="6" id="KW-0067">ATP-binding</keyword>
<dbReference type="OrthoDB" id="503873at2759"/>
<keyword evidence="3" id="KW-0808">Transferase</keyword>
<dbReference type="STRING" id="307507.A0A2V0PQF4"/>
<dbReference type="EMBL" id="BDRX01000208">
    <property type="protein sequence ID" value="GBG00301.1"/>
    <property type="molecule type" value="Genomic_DNA"/>
</dbReference>
<dbReference type="Pfam" id="PF00069">
    <property type="entry name" value="Pkinase"/>
    <property type="match status" value="1"/>
</dbReference>
<keyword evidence="4" id="KW-0547">Nucleotide-binding</keyword>
<evidence type="ECO:0000256" key="1">
    <source>
        <dbReference type="ARBA" id="ARBA00012513"/>
    </source>
</evidence>
<evidence type="ECO:0000313" key="10">
    <source>
        <dbReference type="EMBL" id="GBG00301.1"/>
    </source>
</evidence>
<evidence type="ECO:0000256" key="4">
    <source>
        <dbReference type="ARBA" id="ARBA00022741"/>
    </source>
</evidence>
<dbReference type="Gene3D" id="1.10.510.10">
    <property type="entry name" value="Transferase(Phosphotransferase) domain 1"/>
    <property type="match status" value="1"/>
</dbReference>
<evidence type="ECO:0000256" key="7">
    <source>
        <dbReference type="ARBA" id="ARBA00047899"/>
    </source>
</evidence>
<keyword evidence="2" id="KW-0723">Serine/threonine-protein kinase</keyword>
<comment type="caution">
    <text evidence="10">The sequence shown here is derived from an EMBL/GenBank/DDBJ whole genome shotgun (WGS) entry which is preliminary data.</text>
</comment>
<dbReference type="PANTHER" id="PTHR43895:SF32">
    <property type="entry name" value="SERINE_THREONINE-PROTEIN KINASE CHK1"/>
    <property type="match status" value="1"/>
</dbReference>
<dbReference type="InterPro" id="IPR011009">
    <property type="entry name" value="Kinase-like_dom_sf"/>
</dbReference>
<evidence type="ECO:0000256" key="2">
    <source>
        <dbReference type="ARBA" id="ARBA00022527"/>
    </source>
</evidence>
<sequence length="144" mass="16186">YMAPEILHNRGDGYDPRAADVWSCGVVLYIMLVGRYPFIAPEGKNGPGMAQGIMAMVRKMRARDIDFPDWLGLTPDCVALLKRLLEPEPEQRATVAEIMQDPWFKVELPPNALAMNDHYLTLPPACEQNEEEIREVVSAVCDDV</sequence>
<comment type="catalytic activity">
    <reaction evidence="8">
        <text>L-seryl-[protein] + ATP = O-phospho-L-seryl-[protein] + ADP + H(+)</text>
        <dbReference type="Rhea" id="RHEA:17989"/>
        <dbReference type="Rhea" id="RHEA-COMP:9863"/>
        <dbReference type="Rhea" id="RHEA-COMP:11604"/>
        <dbReference type="ChEBI" id="CHEBI:15378"/>
        <dbReference type="ChEBI" id="CHEBI:29999"/>
        <dbReference type="ChEBI" id="CHEBI:30616"/>
        <dbReference type="ChEBI" id="CHEBI:83421"/>
        <dbReference type="ChEBI" id="CHEBI:456216"/>
        <dbReference type="EC" id="2.7.11.1"/>
    </reaction>
</comment>
<reference evidence="10 11" key="1">
    <citation type="journal article" date="2018" name="Sci. Rep.">
        <title>Raphidocelis subcapitata (=Pseudokirchneriella subcapitata) provides an insight into genome evolution and environmental adaptations in the Sphaeropleales.</title>
        <authorList>
            <person name="Suzuki S."/>
            <person name="Yamaguchi H."/>
            <person name="Nakajima N."/>
            <person name="Kawachi M."/>
        </authorList>
    </citation>
    <scope>NUCLEOTIDE SEQUENCE [LARGE SCALE GENOMIC DNA]</scope>
    <source>
        <strain evidence="10 11">NIES-35</strain>
    </source>
</reference>
<dbReference type="Proteomes" id="UP000247498">
    <property type="component" value="Unassembled WGS sequence"/>
</dbReference>